<keyword evidence="4" id="KW-0732">Signal</keyword>
<evidence type="ECO:0000256" key="1">
    <source>
        <dbReference type="ARBA" id="ARBA00001913"/>
    </source>
</evidence>
<sequence length="518" mass="57568">MRALLIFLTLTCSLWAEKKPNIVFFLVDDLGIRDLSGEGSSFYETPRIDALAQKSLRFTNGYSTCQVCSPSRASILTGKYPPRIGITDWIGAATGENWKRNDKILPAPNANALPAEDTTLAEALAAEGYATWFFGKWHLGGKGSFPEDHGFQLNVGGHHAGSPPGGFFAPFTNPKISEEIPAGTSLTLWLAERTAQEIRNHQVNEPEKPFLAYLSFYAVHGPIQTTPELWKKYQQKAAANSQADERFGIDRTLPVRQVQDNPIYAGMMETLDQAIGTVLDTLEELELSNDTIVVFTGDNGGVTSGDAFATAALPLRGGKGRQWEGGLRAPYYLYVPGKTQAGATDDTPVTGTDFYPTLLDLAGLDLLPEQHLDGLSLRPLLEGKPLADRPLFWHYPHYGNQGGEPSSILRQGEWKLIQYLEDGRLELYHLSKDSGEQRNLAAEHPERAHAMLVILQRLQKETGALLPEKDPRFDPAKKKQQIENWHTGLKERLEKQHARYLDPSFQPNKNWWGALPQD</sequence>
<accession>A0A934VMY9</accession>
<keyword evidence="5" id="KW-0378">Hydrolase</keyword>
<comment type="caution">
    <text evidence="8">The sequence shown here is derived from an EMBL/GenBank/DDBJ whole genome shotgun (WGS) entry which is preliminary data.</text>
</comment>
<keyword evidence="6" id="KW-0106">Calcium</keyword>
<proteinExistence type="inferred from homology"/>
<evidence type="ECO:0000259" key="7">
    <source>
        <dbReference type="Pfam" id="PF00884"/>
    </source>
</evidence>
<dbReference type="EMBL" id="JAENIO010000024">
    <property type="protein sequence ID" value="MBK1834470.1"/>
    <property type="molecule type" value="Genomic_DNA"/>
</dbReference>
<dbReference type="GO" id="GO:0004065">
    <property type="term" value="F:arylsulfatase activity"/>
    <property type="evidence" value="ECO:0007669"/>
    <property type="project" value="TreeGrafter"/>
</dbReference>
<dbReference type="Gene3D" id="3.40.720.10">
    <property type="entry name" value="Alkaline Phosphatase, subunit A"/>
    <property type="match status" value="1"/>
</dbReference>
<evidence type="ECO:0000313" key="8">
    <source>
        <dbReference type="EMBL" id="MBK1834470.1"/>
    </source>
</evidence>
<dbReference type="InterPro" id="IPR050738">
    <property type="entry name" value="Sulfatase"/>
</dbReference>
<name>A0A934VMY9_9BACT</name>
<reference evidence="8" key="1">
    <citation type="submission" date="2021-01" db="EMBL/GenBank/DDBJ databases">
        <title>Modified the classification status of verrucomicrobia.</title>
        <authorList>
            <person name="Feng X."/>
        </authorList>
    </citation>
    <scope>NUCLEOTIDE SEQUENCE</scope>
    <source>
        <strain evidence="8">KCTC 12986</strain>
    </source>
</reference>
<dbReference type="SUPFAM" id="SSF53649">
    <property type="entry name" value="Alkaline phosphatase-like"/>
    <property type="match status" value="1"/>
</dbReference>
<evidence type="ECO:0000256" key="2">
    <source>
        <dbReference type="ARBA" id="ARBA00008779"/>
    </source>
</evidence>
<evidence type="ECO:0000256" key="4">
    <source>
        <dbReference type="ARBA" id="ARBA00022729"/>
    </source>
</evidence>
<comment type="similarity">
    <text evidence="2">Belongs to the sulfatase family.</text>
</comment>
<dbReference type="Gene3D" id="3.30.1120.10">
    <property type="match status" value="1"/>
</dbReference>
<dbReference type="Proteomes" id="UP000604083">
    <property type="component" value="Unassembled WGS sequence"/>
</dbReference>
<feature type="domain" description="Sulfatase N-terminal" evidence="7">
    <location>
        <begin position="20"/>
        <end position="363"/>
    </location>
</feature>
<dbReference type="AlphaFoldDB" id="A0A934VMY9"/>
<dbReference type="Pfam" id="PF00884">
    <property type="entry name" value="Sulfatase"/>
    <property type="match status" value="1"/>
</dbReference>
<comment type="cofactor">
    <cofactor evidence="1">
        <name>Ca(2+)</name>
        <dbReference type="ChEBI" id="CHEBI:29108"/>
    </cofactor>
</comment>
<dbReference type="CDD" id="cd16144">
    <property type="entry name" value="ARS_like"/>
    <property type="match status" value="1"/>
</dbReference>
<dbReference type="PANTHER" id="PTHR42693">
    <property type="entry name" value="ARYLSULFATASE FAMILY MEMBER"/>
    <property type="match status" value="1"/>
</dbReference>
<keyword evidence="9" id="KW-1185">Reference proteome</keyword>
<dbReference type="InterPro" id="IPR017850">
    <property type="entry name" value="Alkaline_phosphatase_core_sf"/>
</dbReference>
<dbReference type="PANTHER" id="PTHR42693:SF42">
    <property type="entry name" value="ARYLSULFATASE G"/>
    <property type="match status" value="1"/>
</dbReference>
<organism evidence="8 9">
    <name type="scientific">Roseibacillus ishigakijimensis</name>
    <dbReference type="NCBI Taxonomy" id="454146"/>
    <lineage>
        <taxon>Bacteria</taxon>
        <taxon>Pseudomonadati</taxon>
        <taxon>Verrucomicrobiota</taxon>
        <taxon>Verrucomicrobiia</taxon>
        <taxon>Verrucomicrobiales</taxon>
        <taxon>Verrucomicrobiaceae</taxon>
        <taxon>Roseibacillus</taxon>
    </lineage>
</organism>
<evidence type="ECO:0000256" key="6">
    <source>
        <dbReference type="ARBA" id="ARBA00022837"/>
    </source>
</evidence>
<dbReference type="GO" id="GO:0046872">
    <property type="term" value="F:metal ion binding"/>
    <property type="evidence" value="ECO:0007669"/>
    <property type="project" value="UniProtKB-KW"/>
</dbReference>
<keyword evidence="3" id="KW-0479">Metal-binding</keyword>
<protein>
    <submittedName>
        <fullName evidence="8">Sulfatase</fullName>
    </submittedName>
</protein>
<evidence type="ECO:0000313" key="9">
    <source>
        <dbReference type="Proteomes" id="UP000604083"/>
    </source>
</evidence>
<gene>
    <name evidence="8" type="ORF">JIN78_10400</name>
</gene>
<dbReference type="InterPro" id="IPR000917">
    <property type="entry name" value="Sulfatase_N"/>
</dbReference>
<dbReference type="RefSeq" id="WP_200391906.1">
    <property type="nucleotide sequence ID" value="NZ_JAENIO010000024.1"/>
</dbReference>
<evidence type="ECO:0000256" key="5">
    <source>
        <dbReference type="ARBA" id="ARBA00022801"/>
    </source>
</evidence>
<evidence type="ECO:0000256" key="3">
    <source>
        <dbReference type="ARBA" id="ARBA00022723"/>
    </source>
</evidence>